<keyword evidence="8" id="KW-0206">Cytoskeleton</keyword>
<evidence type="ECO:0000313" key="11">
    <source>
        <dbReference type="EnsemblMetazoa" id="GPPI001790-PA"/>
    </source>
</evidence>
<evidence type="ECO:0000256" key="3">
    <source>
        <dbReference type="ARBA" id="ARBA00009071"/>
    </source>
</evidence>
<organism evidence="11 12">
    <name type="scientific">Glossina palpalis gambiensis</name>
    <dbReference type="NCBI Taxonomy" id="67801"/>
    <lineage>
        <taxon>Eukaryota</taxon>
        <taxon>Metazoa</taxon>
        <taxon>Ecdysozoa</taxon>
        <taxon>Arthropoda</taxon>
        <taxon>Hexapoda</taxon>
        <taxon>Insecta</taxon>
        <taxon>Pterygota</taxon>
        <taxon>Neoptera</taxon>
        <taxon>Endopterygota</taxon>
        <taxon>Diptera</taxon>
        <taxon>Brachycera</taxon>
        <taxon>Muscomorpha</taxon>
        <taxon>Hippoboscoidea</taxon>
        <taxon>Glossinidae</taxon>
        <taxon>Glossina</taxon>
    </lineage>
</organism>
<evidence type="ECO:0000256" key="9">
    <source>
        <dbReference type="ARBA" id="ARBA00023273"/>
    </source>
</evidence>
<feature type="coiled-coil region" evidence="10">
    <location>
        <begin position="483"/>
        <end position="510"/>
    </location>
</feature>
<evidence type="ECO:0000313" key="12">
    <source>
        <dbReference type="Proteomes" id="UP000092460"/>
    </source>
</evidence>
<name>A0A1B0AMF9_9MUSC</name>
<evidence type="ECO:0000256" key="5">
    <source>
        <dbReference type="ARBA" id="ARBA00022490"/>
    </source>
</evidence>
<dbReference type="EnsemblMetazoa" id="GPPI001790-RA">
    <property type="protein sequence ID" value="GPPI001790-PA"/>
    <property type="gene ID" value="GPPI001790"/>
</dbReference>
<dbReference type="InterPro" id="IPR042815">
    <property type="entry name" value="DRC10"/>
</dbReference>
<keyword evidence="12" id="KW-1185">Reference proteome</keyword>
<sequence>MSKLFKTFGWLEEGRTSRASRDSRVSDIASESELKSALTYEQTLKLDNISKMIMQLNERLQIALIIPQILENPKILGKSLKGTKYEPALKLVKEYREEKIRMQTTKPPEVNSSTNKVIDYFVENYEILKFLPDWVGDLDPNYQTLIKCLRIISQVARGRFARGALEQMQRELILQKLYSLNEQVQKDVQRIMCTTTAVKKTLHQYNSKRKEVEEEVKRAESQFQKKLNTNLSKEEEARAENHFFFFFFFFLKNKLVLQLDALIRRYDEVMFEKFNEEILLDEAIEKLQQELDDFQPEYNREEQIYIELVVKKEEEYQRIVEMKAHDFRRKHAAKKIQIWFRNIRRKMAKANLVEETLCDLIEALSENLKIALLIPEILENPQTICQCLKNSKYEQAIEIINDFLRDKGEGPQEEIPTYPDRATNSLIDYFINNSGILRYIPKVVKYLNPNQLKLLSYLEIIKTIAGGNLSKTSLAAIEMKSNINQTQHNNEDLKNYIEKTRREIEEMKSKQNVVQPPEPRYVKMPPYDDIEKAEIDTDEEIFKVRQYHAITEKDLVEKLKAERSLYEGNVKKNVGLEKRARAQFNKQMFEMQALFNEYDQMLLRKMQEEIVLNNRCEKLQKDVDEFQIEFNRAEEIYNELMSRDQRWSRFRIVTGAVKILTYWYKQLLKRRKKAALKDVRPQGKNTKTTDVGIKRKKCDEELRKKSLADKRQVRTKAFFIIITEFMQKTKIALLLPIIVENYQKLKTCLSGTKYEFVSDLIEDFHTNKDKGEYDIPKYINRDSDKIIETILINHEMLKYLPKRWFDNLSPGELKLLKCLELTLQIARIRFCRGPFQELEIQQKANEFCDKSEDMIAETKYLEQKLEGRKVSTFWKKIAREVVVHRLGKRLQTQAFILATNFQTETNIKKTRQLYALKEKELEDQNQVAKNSYETTLHQNLQAEKIAAAERSKLTISLESLIEKYDNMMLEKVSEAISLSETYKTMKKRTKNLADECKRVKNLHYELVIKKDMNYYGARVDVFKFARAVAVIRRWFRNVARKKKSLTKIASQKSVIEKGKAKRMKTKRVVRGRKT</sequence>
<proteinExistence type="inferred from homology"/>
<keyword evidence="9" id="KW-0966">Cell projection</keyword>
<evidence type="ECO:0000256" key="6">
    <source>
        <dbReference type="ARBA" id="ARBA00022846"/>
    </source>
</evidence>
<dbReference type="PANTHER" id="PTHR31598">
    <property type="entry name" value="IQ DOMAIN-CONTAINING PROTEIN D"/>
    <property type="match status" value="1"/>
</dbReference>
<accession>A0A1B0AMF9</accession>
<keyword evidence="5" id="KW-0963">Cytoplasm</keyword>
<keyword evidence="6" id="KW-0282">Flagellum</keyword>
<evidence type="ECO:0000256" key="4">
    <source>
        <dbReference type="ARBA" id="ARBA00021752"/>
    </source>
</evidence>
<evidence type="ECO:0000256" key="10">
    <source>
        <dbReference type="SAM" id="Coils"/>
    </source>
</evidence>
<keyword evidence="7" id="KW-0969">Cilium</keyword>
<dbReference type="VEuPathDB" id="VectorBase:GPPI001790"/>
<protein>
    <recommendedName>
        <fullName evidence="4">Dynein regulatory complex protein 10</fullName>
    </recommendedName>
</protein>
<comment type="subcellular location">
    <subcellularLocation>
        <location evidence="2">Cytoplasm</location>
        <location evidence="2">Cytoskeleton</location>
        <location evidence="2">Flagellum axoneme</location>
    </subcellularLocation>
</comment>
<dbReference type="EMBL" id="JXJN01000414">
    <property type="status" value="NOT_ANNOTATED_CDS"/>
    <property type="molecule type" value="Genomic_DNA"/>
</dbReference>
<reference evidence="11" key="2">
    <citation type="submission" date="2020-05" db="UniProtKB">
        <authorList>
            <consortium name="EnsemblMetazoa"/>
        </authorList>
    </citation>
    <scope>IDENTIFICATION</scope>
    <source>
        <strain evidence="11">IAEA</strain>
    </source>
</reference>
<dbReference type="Proteomes" id="UP000092460">
    <property type="component" value="Unassembled WGS sequence"/>
</dbReference>
<feature type="coiled-coil region" evidence="10">
    <location>
        <begin position="202"/>
        <end position="229"/>
    </location>
</feature>
<evidence type="ECO:0000256" key="8">
    <source>
        <dbReference type="ARBA" id="ARBA00023212"/>
    </source>
</evidence>
<feature type="coiled-coil region" evidence="10">
    <location>
        <begin position="616"/>
        <end position="643"/>
    </location>
</feature>
<evidence type="ECO:0000256" key="7">
    <source>
        <dbReference type="ARBA" id="ARBA00023069"/>
    </source>
</evidence>
<reference evidence="12" key="1">
    <citation type="submission" date="2015-01" db="EMBL/GenBank/DDBJ databases">
        <authorList>
            <person name="Aksoy S."/>
            <person name="Warren W."/>
            <person name="Wilson R.K."/>
        </authorList>
    </citation>
    <scope>NUCLEOTIDE SEQUENCE [LARGE SCALE GENOMIC DNA]</scope>
    <source>
        <strain evidence="12">IAEA</strain>
    </source>
</reference>
<evidence type="ECO:0000256" key="1">
    <source>
        <dbReference type="ARBA" id="ARBA00003029"/>
    </source>
</evidence>
<dbReference type="PANTHER" id="PTHR31598:SF1">
    <property type="entry name" value="DYNEIN REGULATORY COMPLEX PROTEIN 10"/>
    <property type="match status" value="1"/>
</dbReference>
<keyword evidence="10" id="KW-0175">Coiled coil</keyword>
<dbReference type="AlphaFoldDB" id="A0A1B0AMF9"/>
<comment type="similarity">
    <text evidence="3">Belongs to the DRC10 family.</text>
</comment>
<evidence type="ECO:0000256" key="2">
    <source>
        <dbReference type="ARBA" id="ARBA00004611"/>
    </source>
</evidence>
<comment type="function">
    <text evidence="1">Component of the nexin-dynein regulatory complex (N-DRC), a key regulator of ciliary/flagellar motility which maintains the alignment and integrity of the distal axoneme and regulates microtubule sliding in motile axonemes.</text>
</comment>